<dbReference type="AlphaFoldDB" id="A0AAE1H1T0"/>
<comment type="caution">
    <text evidence="2">The sequence shown here is derived from an EMBL/GenBank/DDBJ whole genome shotgun (WGS) entry which is preliminary data.</text>
</comment>
<organism evidence="2 3">
    <name type="scientific">Frankliniella fusca</name>
    <dbReference type="NCBI Taxonomy" id="407009"/>
    <lineage>
        <taxon>Eukaryota</taxon>
        <taxon>Metazoa</taxon>
        <taxon>Ecdysozoa</taxon>
        <taxon>Arthropoda</taxon>
        <taxon>Hexapoda</taxon>
        <taxon>Insecta</taxon>
        <taxon>Pterygota</taxon>
        <taxon>Neoptera</taxon>
        <taxon>Paraneoptera</taxon>
        <taxon>Thysanoptera</taxon>
        <taxon>Terebrantia</taxon>
        <taxon>Thripoidea</taxon>
        <taxon>Thripidae</taxon>
        <taxon>Frankliniella</taxon>
    </lineage>
</organism>
<dbReference type="Proteomes" id="UP001219518">
    <property type="component" value="Unassembled WGS sequence"/>
</dbReference>
<reference evidence="2" key="2">
    <citation type="journal article" date="2023" name="BMC Genomics">
        <title>Pest status, molecular evolution, and epigenetic factors derived from the genome assembly of Frankliniella fusca, a thysanopteran phytovirus vector.</title>
        <authorList>
            <person name="Catto M.A."/>
            <person name="Labadie P.E."/>
            <person name="Jacobson A.L."/>
            <person name="Kennedy G.G."/>
            <person name="Srinivasan R."/>
            <person name="Hunt B.G."/>
        </authorList>
    </citation>
    <scope>NUCLEOTIDE SEQUENCE</scope>
    <source>
        <strain evidence="2">PL_HMW_Pooled</strain>
    </source>
</reference>
<feature type="compositionally biased region" description="Acidic residues" evidence="1">
    <location>
        <begin position="293"/>
        <end position="303"/>
    </location>
</feature>
<keyword evidence="2" id="KW-0436">Ligase</keyword>
<feature type="region of interest" description="Disordered" evidence="1">
    <location>
        <begin position="78"/>
        <end position="111"/>
    </location>
</feature>
<feature type="compositionally biased region" description="Basic and acidic residues" evidence="1">
    <location>
        <begin position="8"/>
        <end position="18"/>
    </location>
</feature>
<feature type="region of interest" description="Disordered" evidence="1">
    <location>
        <begin position="239"/>
        <end position="259"/>
    </location>
</feature>
<evidence type="ECO:0000313" key="2">
    <source>
        <dbReference type="EMBL" id="KAK3913360.1"/>
    </source>
</evidence>
<dbReference type="GO" id="GO:0016874">
    <property type="term" value="F:ligase activity"/>
    <property type="evidence" value="ECO:0007669"/>
    <property type="project" value="UniProtKB-KW"/>
</dbReference>
<protein>
    <submittedName>
        <fullName evidence="2">Glycine--tRNA ligase beta subunit</fullName>
    </submittedName>
</protein>
<proteinExistence type="predicted"/>
<reference evidence="2" key="1">
    <citation type="submission" date="2021-07" db="EMBL/GenBank/DDBJ databases">
        <authorList>
            <person name="Catto M.A."/>
            <person name="Jacobson A."/>
            <person name="Kennedy G."/>
            <person name="Labadie P."/>
            <person name="Hunt B.G."/>
            <person name="Srinivasan R."/>
        </authorList>
    </citation>
    <scope>NUCLEOTIDE SEQUENCE</scope>
    <source>
        <strain evidence="2">PL_HMW_Pooled</strain>
        <tissue evidence="2">Head</tissue>
    </source>
</reference>
<gene>
    <name evidence="2" type="ORF">KUF71_022828</name>
</gene>
<feature type="compositionally biased region" description="Acidic residues" evidence="1">
    <location>
        <begin position="314"/>
        <end position="323"/>
    </location>
</feature>
<feature type="region of interest" description="Disordered" evidence="1">
    <location>
        <begin position="1"/>
        <end position="25"/>
    </location>
</feature>
<feature type="region of interest" description="Disordered" evidence="1">
    <location>
        <begin position="292"/>
        <end position="323"/>
    </location>
</feature>
<dbReference type="EMBL" id="JAHWGI010000321">
    <property type="protein sequence ID" value="KAK3913360.1"/>
    <property type="molecule type" value="Genomic_DNA"/>
</dbReference>
<sequence>MLPTRIVQPEKRPLRPDETLPTSSICDTLKQTPTEYQRLHERVSVTRRLHVVGEGSMRTHIVAHDATDMTFVAARGLPPGAFPKHAPPTPAPIRSQPPQVLPRPPTPEDEDELDSFQMFMVLMTFVLDHVEDMVLEGRGAGKKNIRMSTGGKWSKRMAPELCRREIMDRVQEVAGLARDDVVHATNRVTESLRSGLGAGEALAMLTTSMDQMNQLALRLEETARWARIDMCCCGQCRYDQEEFDTPPDTPKEEDTPEEDGMCDLIDKLLETDSPLPPPDMEEWEDMLAMLEENNIDIESDVESEESRTGNTTECDADDEEDDD</sequence>
<evidence type="ECO:0000313" key="3">
    <source>
        <dbReference type="Proteomes" id="UP001219518"/>
    </source>
</evidence>
<accession>A0AAE1H1T0</accession>
<keyword evidence="3" id="KW-1185">Reference proteome</keyword>
<name>A0AAE1H1T0_9NEOP</name>
<evidence type="ECO:0000256" key="1">
    <source>
        <dbReference type="SAM" id="MobiDB-lite"/>
    </source>
</evidence>